<dbReference type="Pfam" id="PF07992">
    <property type="entry name" value="Pyr_redox_2"/>
    <property type="match status" value="1"/>
</dbReference>
<evidence type="ECO:0000256" key="3">
    <source>
        <dbReference type="ARBA" id="ARBA00022630"/>
    </source>
</evidence>
<keyword evidence="3" id="KW-0285">Flavoprotein</keyword>
<dbReference type="OMA" id="GTPMKFG"/>
<keyword evidence="6" id="KW-0560">Oxidoreductase</keyword>
<dbReference type="FunFam" id="3.50.50.100:FF:000010">
    <property type="entry name" value="Alternative NAD(P)H-ubiquinone oxidoreductase C1, chloroplastic/mitochondrial"/>
    <property type="match status" value="1"/>
</dbReference>
<evidence type="ECO:0000256" key="8">
    <source>
        <dbReference type="ARBA" id="ARBA00066844"/>
    </source>
</evidence>
<dbReference type="PANTHER" id="PTHR42913">
    <property type="entry name" value="APOPTOSIS-INDUCING FACTOR 1"/>
    <property type="match status" value="1"/>
</dbReference>
<sequence>MALGCAALGSSPCASLPGASHSFAVGSKFCSRLCFSARPRGRLQRWENSSRRLLFARIRALSSQSAGGSDDRSTTSEKFLNPYVWSDRKSPRICILGGGFGGLYTALRLDSLVWTPEKRPQILLVDQSERFVFKPMLYELLSKEVDVWEVAPLFADLLASTTIRFLKDNVKSVSPFDAVADDNKSSASSIGGKVYLESGIQVEYDWLVLALGAETKMDMVPGALEHALPFSTLEDALRLEKRLEELERERFGPKQLPIDVAVVGSGYCGIELSATVAERLGERGRVQVIDVNSEICPSAPTGNREKASEVLSSRNVKLELGYFVTNIALKDSNEPEKKNKRVVLELKPANSRNTRKAPPSTFLEADLVLWTVGGRALVPKAFPTNGRGQTDTDETLRVKGHPRIFAIGDSAGNKDSSGRLLQTTAQVALQQADYAGWNLWAAINNRPLLPFRLESYCPTLLYQHLGEMMTLGRYNGAVTPSFFEDITLDGVLGHTARKLAYLYRLPTNEHRLKVGVSWLAKSAVDAFSYVQGTVLSLAQKS</sequence>
<dbReference type="GO" id="GO:0042372">
    <property type="term" value="P:phylloquinone biosynthetic process"/>
    <property type="evidence" value="ECO:0000318"/>
    <property type="project" value="GO_Central"/>
</dbReference>
<comment type="cofactor">
    <cofactor evidence="1">
        <name>FAD</name>
        <dbReference type="ChEBI" id="CHEBI:57692"/>
    </cofactor>
</comment>
<feature type="domain" description="FAD/NAD(P)-binding" evidence="9">
    <location>
        <begin position="92"/>
        <end position="432"/>
    </location>
</feature>
<gene>
    <name evidence="10" type="ORF">SELMODRAFT_178273</name>
</gene>
<dbReference type="EC" id="1.6.5.12" evidence="8"/>
<keyword evidence="11" id="KW-1185">Reference proteome</keyword>
<dbReference type="EMBL" id="GL377610">
    <property type="protein sequence ID" value="EFJ18186.1"/>
    <property type="molecule type" value="Genomic_DNA"/>
</dbReference>
<organism evidence="11">
    <name type="scientific">Selaginella moellendorffii</name>
    <name type="common">Spikemoss</name>
    <dbReference type="NCBI Taxonomy" id="88036"/>
    <lineage>
        <taxon>Eukaryota</taxon>
        <taxon>Viridiplantae</taxon>
        <taxon>Streptophyta</taxon>
        <taxon>Embryophyta</taxon>
        <taxon>Tracheophyta</taxon>
        <taxon>Lycopodiopsida</taxon>
        <taxon>Selaginellales</taxon>
        <taxon>Selaginellaceae</taxon>
        <taxon>Selaginella</taxon>
    </lineage>
</organism>
<evidence type="ECO:0000256" key="4">
    <source>
        <dbReference type="ARBA" id="ARBA00022827"/>
    </source>
</evidence>
<dbReference type="PANTHER" id="PTHR42913:SF4">
    <property type="entry name" value="ALTERNATIVE NAD(P)H-UBIQUINONE OXIDOREDUCTASE C1, CHLOROPLASTIC_MITOCHONDRIAL"/>
    <property type="match status" value="1"/>
</dbReference>
<dbReference type="Gene3D" id="3.50.50.100">
    <property type="match status" value="1"/>
</dbReference>
<protein>
    <recommendedName>
        <fullName evidence="8">demethylphylloquinone reductase</fullName>
        <ecNumber evidence="8">1.6.5.12</ecNumber>
    </recommendedName>
</protein>
<evidence type="ECO:0000256" key="1">
    <source>
        <dbReference type="ARBA" id="ARBA00001974"/>
    </source>
</evidence>
<dbReference type="InParanoid" id="D8SB41"/>
<dbReference type="AlphaFoldDB" id="D8SB41"/>
<evidence type="ECO:0000256" key="2">
    <source>
        <dbReference type="ARBA" id="ARBA00005272"/>
    </source>
</evidence>
<evidence type="ECO:0000259" key="9">
    <source>
        <dbReference type="Pfam" id="PF07992"/>
    </source>
</evidence>
<name>D8SB41_SELML</name>
<reference evidence="10 11" key="1">
    <citation type="journal article" date="2011" name="Science">
        <title>The Selaginella genome identifies genetic changes associated with the evolution of vascular plants.</title>
        <authorList>
            <person name="Banks J.A."/>
            <person name="Nishiyama T."/>
            <person name="Hasebe M."/>
            <person name="Bowman J.L."/>
            <person name="Gribskov M."/>
            <person name="dePamphilis C."/>
            <person name="Albert V.A."/>
            <person name="Aono N."/>
            <person name="Aoyama T."/>
            <person name="Ambrose B.A."/>
            <person name="Ashton N.W."/>
            <person name="Axtell M.J."/>
            <person name="Barker E."/>
            <person name="Barker M.S."/>
            <person name="Bennetzen J.L."/>
            <person name="Bonawitz N.D."/>
            <person name="Chapple C."/>
            <person name="Cheng C."/>
            <person name="Correa L.G."/>
            <person name="Dacre M."/>
            <person name="DeBarry J."/>
            <person name="Dreyer I."/>
            <person name="Elias M."/>
            <person name="Engstrom E.M."/>
            <person name="Estelle M."/>
            <person name="Feng L."/>
            <person name="Finet C."/>
            <person name="Floyd S.K."/>
            <person name="Frommer W.B."/>
            <person name="Fujita T."/>
            <person name="Gramzow L."/>
            <person name="Gutensohn M."/>
            <person name="Harholt J."/>
            <person name="Hattori M."/>
            <person name="Heyl A."/>
            <person name="Hirai T."/>
            <person name="Hiwatashi Y."/>
            <person name="Ishikawa M."/>
            <person name="Iwata M."/>
            <person name="Karol K.G."/>
            <person name="Koehler B."/>
            <person name="Kolukisaoglu U."/>
            <person name="Kubo M."/>
            <person name="Kurata T."/>
            <person name="Lalonde S."/>
            <person name="Li K."/>
            <person name="Li Y."/>
            <person name="Litt A."/>
            <person name="Lyons E."/>
            <person name="Manning G."/>
            <person name="Maruyama T."/>
            <person name="Michael T.P."/>
            <person name="Mikami K."/>
            <person name="Miyazaki S."/>
            <person name="Morinaga S."/>
            <person name="Murata T."/>
            <person name="Mueller-Roeber B."/>
            <person name="Nelson D.R."/>
            <person name="Obara M."/>
            <person name="Oguri Y."/>
            <person name="Olmstead R.G."/>
            <person name="Onodera N."/>
            <person name="Petersen B.L."/>
            <person name="Pils B."/>
            <person name="Prigge M."/>
            <person name="Rensing S.A."/>
            <person name="Riano-Pachon D.M."/>
            <person name="Roberts A.W."/>
            <person name="Sato Y."/>
            <person name="Scheller H.V."/>
            <person name="Schulz B."/>
            <person name="Schulz C."/>
            <person name="Shakirov E.V."/>
            <person name="Shibagaki N."/>
            <person name="Shinohara N."/>
            <person name="Shippen D.E."/>
            <person name="Soerensen I."/>
            <person name="Sotooka R."/>
            <person name="Sugimoto N."/>
            <person name="Sugita M."/>
            <person name="Sumikawa N."/>
            <person name="Tanurdzic M."/>
            <person name="Theissen G."/>
            <person name="Ulvskov P."/>
            <person name="Wakazuki S."/>
            <person name="Weng J.K."/>
            <person name="Willats W.W."/>
            <person name="Wipf D."/>
            <person name="Wolf P.G."/>
            <person name="Yang L."/>
            <person name="Zimmer A.D."/>
            <person name="Zhu Q."/>
            <person name="Mitros T."/>
            <person name="Hellsten U."/>
            <person name="Loque D."/>
            <person name="Otillar R."/>
            <person name="Salamov A."/>
            <person name="Schmutz J."/>
            <person name="Shapiro H."/>
            <person name="Lindquist E."/>
            <person name="Lucas S."/>
            <person name="Rokhsar D."/>
            <person name="Grigoriev I.V."/>
        </authorList>
    </citation>
    <scope>NUCLEOTIDE SEQUENCE [LARGE SCALE GENOMIC DNA]</scope>
</reference>
<dbReference type="PRINTS" id="PR00368">
    <property type="entry name" value="FADPNR"/>
</dbReference>
<dbReference type="KEGG" id="smo:SELMODRAFT_178273"/>
<keyword evidence="4" id="KW-0274">FAD</keyword>
<dbReference type="HOGENOM" id="CLU_021377_2_0_1"/>
<evidence type="ECO:0000256" key="7">
    <source>
        <dbReference type="ARBA" id="ARBA00052971"/>
    </source>
</evidence>
<comment type="catalytic activity">
    <reaction evidence="7">
        <text>demethylphylloquinone + NADPH + H(+) = demethylphylloquinol + NADP(+)</text>
        <dbReference type="Rhea" id="RHEA:47744"/>
        <dbReference type="ChEBI" id="CHEBI:15378"/>
        <dbReference type="ChEBI" id="CHEBI:31087"/>
        <dbReference type="ChEBI" id="CHEBI:57783"/>
        <dbReference type="ChEBI" id="CHEBI:58349"/>
        <dbReference type="ChEBI" id="CHEBI:87844"/>
        <dbReference type="EC" id="1.6.5.12"/>
    </reaction>
</comment>
<dbReference type="Proteomes" id="UP000001514">
    <property type="component" value="Unassembled WGS sequence"/>
</dbReference>
<comment type="similarity">
    <text evidence="2">Belongs to the NADH dehydrogenase family.</text>
</comment>
<dbReference type="eggNOG" id="KOG2495">
    <property type="taxonomic scope" value="Eukaryota"/>
</dbReference>
<dbReference type="InterPro" id="IPR051169">
    <property type="entry name" value="NADH-Q_oxidoreductase"/>
</dbReference>
<keyword evidence="5" id="KW-0521">NADP</keyword>
<dbReference type="Gramene" id="EFJ18186">
    <property type="protein sequence ID" value="EFJ18186"/>
    <property type="gene ID" value="SELMODRAFT_178273"/>
</dbReference>
<dbReference type="GO" id="GO:0003955">
    <property type="term" value="F:NAD(P)H dehydrogenase (quinone) activity"/>
    <property type="evidence" value="ECO:0000318"/>
    <property type="project" value="GO_Central"/>
</dbReference>
<evidence type="ECO:0000256" key="6">
    <source>
        <dbReference type="ARBA" id="ARBA00023002"/>
    </source>
</evidence>
<proteinExistence type="inferred from homology"/>
<dbReference type="GO" id="GO:0019646">
    <property type="term" value="P:aerobic electron transport chain"/>
    <property type="evidence" value="ECO:0000318"/>
    <property type="project" value="GO_Central"/>
</dbReference>
<dbReference type="STRING" id="88036.D8SB41"/>
<evidence type="ECO:0000313" key="11">
    <source>
        <dbReference type="Proteomes" id="UP000001514"/>
    </source>
</evidence>
<evidence type="ECO:0000313" key="10">
    <source>
        <dbReference type="EMBL" id="EFJ18186.1"/>
    </source>
</evidence>
<dbReference type="InterPro" id="IPR023753">
    <property type="entry name" value="FAD/NAD-binding_dom"/>
</dbReference>
<dbReference type="PRINTS" id="PR00411">
    <property type="entry name" value="PNDRDTASEI"/>
</dbReference>
<evidence type="ECO:0000256" key="5">
    <source>
        <dbReference type="ARBA" id="ARBA00022857"/>
    </source>
</evidence>
<dbReference type="InterPro" id="IPR036188">
    <property type="entry name" value="FAD/NAD-bd_sf"/>
</dbReference>
<accession>D8SB41</accession>
<dbReference type="FunCoup" id="D8SB41">
    <property type="interactions" value="364"/>
</dbReference>
<dbReference type="SUPFAM" id="SSF51905">
    <property type="entry name" value="FAD/NAD(P)-binding domain"/>
    <property type="match status" value="2"/>
</dbReference>